<dbReference type="GO" id="GO:0008483">
    <property type="term" value="F:transaminase activity"/>
    <property type="evidence" value="ECO:0007669"/>
    <property type="project" value="UniProtKB-KW"/>
</dbReference>
<comment type="similarity">
    <text evidence="3">Belongs to the class-I pyridoxal-phosphate-dependent aminotransferase family.</text>
</comment>
<dbReference type="Pfam" id="PF00155">
    <property type="entry name" value="Aminotran_1_2"/>
    <property type="match status" value="1"/>
</dbReference>
<dbReference type="EC" id="2.6.1.-" evidence="3"/>
<keyword evidence="2" id="KW-0663">Pyridoxal phosphate</keyword>
<feature type="domain" description="Aminotransferase class I/classII large" evidence="4">
    <location>
        <begin position="37"/>
        <end position="330"/>
    </location>
</feature>
<organism evidence="5 6">
    <name type="scientific">Phocaeicola barnesiae</name>
    <dbReference type="NCBI Taxonomy" id="376804"/>
    <lineage>
        <taxon>Bacteria</taxon>
        <taxon>Pseudomonadati</taxon>
        <taxon>Bacteroidota</taxon>
        <taxon>Bacteroidia</taxon>
        <taxon>Bacteroidales</taxon>
        <taxon>Bacteroidaceae</taxon>
        <taxon>Phocaeicola</taxon>
    </lineage>
</organism>
<keyword evidence="3" id="KW-0808">Transferase</keyword>
<protein>
    <recommendedName>
        <fullName evidence="3">Aminotransferase</fullName>
        <ecNumber evidence="3">2.6.1.-</ecNumber>
    </recommendedName>
</protein>
<accession>A0AAW5MZE1</accession>
<keyword evidence="3 5" id="KW-0032">Aminotransferase</keyword>
<dbReference type="EMBL" id="JANRHJ010000006">
    <property type="protein sequence ID" value="MCR8873706.1"/>
    <property type="molecule type" value="Genomic_DNA"/>
</dbReference>
<dbReference type="InterPro" id="IPR015421">
    <property type="entry name" value="PyrdxlP-dep_Trfase_major"/>
</dbReference>
<dbReference type="PANTHER" id="PTHR42885:SF1">
    <property type="entry name" value="THREONINE-PHOSPHATE DECARBOXYLASE"/>
    <property type="match status" value="1"/>
</dbReference>
<gene>
    <name evidence="5" type="ORF">NW209_06725</name>
</gene>
<dbReference type="PANTHER" id="PTHR42885">
    <property type="entry name" value="HISTIDINOL-PHOSPHATE AMINOTRANSFERASE-RELATED"/>
    <property type="match status" value="1"/>
</dbReference>
<dbReference type="Gene3D" id="3.90.1150.10">
    <property type="entry name" value="Aspartate Aminotransferase, domain 1"/>
    <property type="match status" value="1"/>
</dbReference>
<sequence length="337" mass="38628">MIKGHGDDIYAYPHISANFSSNVFGGLSHEGLKEYLMEKMDCIRNYPEPEAFSLEQELADRYQTDVEGICVTSGATEAIYLIAQAYRESRSAILMPTFSEYADACRLHAHEIVPFYTLDNLPSGVRMVWLCNPNNPTGEIREVMHLRKLVKDHPQCLFIIDQSYEAFTEQEVLEVTESLESSNLLLIHSLTKRFAVPGLRIGYITGNPLLIRHLRTFRMPWSVNALAVEAGRYLLRNAHRFPLHLHQLLEERERVATSLVEMGGLEVWPSDTHFMLVRIRNGRAAALKAFLVEQYGLLIRDASNFEGLDDSYFRVAVQTPEENDRLIEGIRTWIYSY</sequence>
<evidence type="ECO:0000256" key="3">
    <source>
        <dbReference type="RuleBase" id="RU000481"/>
    </source>
</evidence>
<dbReference type="InterPro" id="IPR015422">
    <property type="entry name" value="PyrdxlP-dep_Trfase_small"/>
</dbReference>
<evidence type="ECO:0000256" key="2">
    <source>
        <dbReference type="ARBA" id="ARBA00022898"/>
    </source>
</evidence>
<proteinExistence type="inferred from homology"/>
<evidence type="ECO:0000313" key="6">
    <source>
        <dbReference type="Proteomes" id="UP001204579"/>
    </source>
</evidence>
<dbReference type="SUPFAM" id="SSF53383">
    <property type="entry name" value="PLP-dependent transferases"/>
    <property type="match status" value="1"/>
</dbReference>
<evidence type="ECO:0000256" key="1">
    <source>
        <dbReference type="ARBA" id="ARBA00001933"/>
    </source>
</evidence>
<dbReference type="AlphaFoldDB" id="A0AAW5MZE1"/>
<dbReference type="InterPro" id="IPR004839">
    <property type="entry name" value="Aminotransferase_I/II_large"/>
</dbReference>
<evidence type="ECO:0000313" key="5">
    <source>
        <dbReference type="EMBL" id="MCR8873706.1"/>
    </source>
</evidence>
<dbReference type="Proteomes" id="UP001204579">
    <property type="component" value="Unassembled WGS sequence"/>
</dbReference>
<dbReference type="PROSITE" id="PS00105">
    <property type="entry name" value="AA_TRANSFER_CLASS_1"/>
    <property type="match status" value="1"/>
</dbReference>
<dbReference type="InterPro" id="IPR015424">
    <property type="entry name" value="PyrdxlP-dep_Trfase"/>
</dbReference>
<dbReference type="RefSeq" id="WP_235300660.1">
    <property type="nucleotide sequence ID" value="NZ_CALULB010000006.1"/>
</dbReference>
<name>A0AAW5MZE1_9BACT</name>
<dbReference type="CDD" id="cd00609">
    <property type="entry name" value="AAT_like"/>
    <property type="match status" value="1"/>
</dbReference>
<dbReference type="Gene3D" id="3.40.640.10">
    <property type="entry name" value="Type I PLP-dependent aspartate aminotransferase-like (Major domain)"/>
    <property type="match status" value="1"/>
</dbReference>
<reference evidence="5 6" key="1">
    <citation type="submission" date="2022-08" db="EMBL/GenBank/DDBJ databases">
        <authorList>
            <person name="Zeman M."/>
            <person name="Kubasova T."/>
        </authorList>
    </citation>
    <scope>NUCLEOTIDE SEQUENCE [LARGE SCALE GENOMIC DNA]</scope>
    <source>
        <strain evidence="5 6">ET62</strain>
    </source>
</reference>
<dbReference type="InterPro" id="IPR004838">
    <property type="entry name" value="NHTrfase_class1_PyrdxlP-BS"/>
</dbReference>
<dbReference type="GO" id="GO:0030170">
    <property type="term" value="F:pyridoxal phosphate binding"/>
    <property type="evidence" value="ECO:0007669"/>
    <property type="project" value="InterPro"/>
</dbReference>
<evidence type="ECO:0000259" key="4">
    <source>
        <dbReference type="Pfam" id="PF00155"/>
    </source>
</evidence>
<keyword evidence="6" id="KW-1185">Reference proteome</keyword>
<comment type="cofactor">
    <cofactor evidence="1 3">
        <name>pyridoxal 5'-phosphate</name>
        <dbReference type="ChEBI" id="CHEBI:597326"/>
    </cofactor>
</comment>
<comment type="caution">
    <text evidence="5">The sequence shown here is derived from an EMBL/GenBank/DDBJ whole genome shotgun (WGS) entry which is preliminary data.</text>
</comment>